<sequence length="288" mass="34483">MQTEISSFWYTPKGYKGVGLMEILTIKSWLDNGYKFYLYTYNLDDKIFLKLQELFSNFILKDANEIVPFSEYFSDDRGAGVASFSDYFRYILLYKKDALWVDLDMVCLKYFNYDEKGYIFSKELDNNTKESRITNSLLKIPKKSAFAKLLIDEAKKIIADKKIIPWGIIGPNFLAQLVKENKLEDYAIDYKESCQVPYYEVFNFINKDKNIDENRLCLHLFSEMWKKEYLNKNYFYKSGIYASLLQKHNIKNLSIELGFKNSFFDMFYTRMLFIKYYLRCLKRKIKKK</sequence>
<accession>A0ABS7WS55</accession>
<evidence type="ECO:0008006" key="3">
    <source>
        <dbReference type="Google" id="ProtNLM"/>
    </source>
</evidence>
<dbReference type="SUPFAM" id="SSF53448">
    <property type="entry name" value="Nucleotide-diphospho-sugar transferases"/>
    <property type="match status" value="1"/>
</dbReference>
<proteinExistence type="predicted"/>
<protein>
    <recommendedName>
        <fullName evidence="3">Alpha 1,4-glycosyltransferase domain-containing protein</fullName>
    </recommendedName>
</protein>
<evidence type="ECO:0000313" key="1">
    <source>
        <dbReference type="EMBL" id="MBZ7987586.1"/>
    </source>
</evidence>
<dbReference type="InterPro" id="IPR029044">
    <property type="entry name" value="Nucleotide-diphossugar_trans"/>
</dbReference>
<dbReference type="Gene3D" id="3.90.550.20">
    <property type="match status" value="1"/>
</dbReference>
<dbReference type="EMBL" id="JACGBB010000010">
    <property type="protein sequence ID" value="MBZ7987586.1"/>
    <property type="molecule type" value="Genomic_DNA"/>
</dbReference>
<comment type="caution">
    <text evidence="1">The sequence shown here is derived from an EMBL/GenBank/DDBJ whole genome shotgun (WGS) entry which is preliminary data.</text>
</comment>
<evidence type="ECO:0000313" key="2">
    <source>
        <dbReference type="Proteomes" id="UP000786183"/>
    </source>
</evidence>
<reference evidence="1 2" key="1">
    <citation type="submission" date="2020-07" db="EMBL/GenBank/DDBJ databases">
        <title>Transfer of Campylobacter canadensis to the novel genus Avispirillum gen. nov., that also includes two novel species recovered from migratory waterfowl: Avispirillum anseris sp. nov. and Avispirillum brantae sp. nov.</title>
        <authorList>
            <person name="Miller W.G."/>
            <person name="Chapman M.H."/>
            <person name="Yee E."/>
            <person name="Inglis G.D."/>
        </authorList>
    </citation>
    <scope>NUCLEOTIDE SEQUENCE [LARGE SCALE GENOMIC DNA]</scope>
    <source>
        <strain evidence="1 2">L283</strain>
    </source>
</reference>
<name>A0ABS7WS55_9BACT</name>
<gene>
    <name evidence="1" type="ORF">AVCANL283_05670</name>
</gene>
<dbReference type="Proteomes" id="UP000786183">
    <property type="component" value="Unassembled WGS sequence"/>
</dbReference>
<keyword evidence="2" id="KW-1185">Reference proteome</keyword>
<organism evidence="1 2">
    <name type="scientific">Campylobacter canadensis</name>
    <dbReference type="NCBI Taxonomy" id="449520"/>
    <lineage>
        <taxon>Bacteria</taxon>
        <taxon>Pseudomonadati</taxon>
        <taxon>Campylobacterota</taxon>
        <taxon>Epsilonproteobacteria</taxon>
        <taxon>Campylobacterales</taxon>
        <taxon>Campylobacteraceae</taxon>
        <taxon>Campylobacter</taxon>
    </lineage>
</organism>
<dbReference type="RefSeq" id="WP_172231125.1">
    <property type="nucleotide sequence ID" value="NZ_CP035946.1"/>
</dbReference>